<gene>
    <name evidence="2" type="ORF">HDK90DRAFT_71323</name>
</gene>
<keyword evidence="3" id="KW-1185">Reference proteome</keyword>
<feature type="compositionally biased region" description="Basic and acidic residues" evidence="1">
    <location>
        <begin position="335"/>
        <end position="344"/>
    </location>
</feature>
<feature type="compositionally biased region" description="Low complexity" evidence="1">
    <location>
        <begin position="123"/>
        <end position="137"/>
    </location>
</feature>
<feature type="compositionally biased region" description="Basic and acidic residues" evidence="1">
    <location>
        <begin position="172"/>
        <end position="186"/>
    </location>
</feature>
<feature type="compositionally biased region" description="Basic residues" evidence="1">
    <location>
        <begin position="100"/>
        <end position="117"/>
    </location>
</feature>
<dbReference type="EMBL" id="JBBWRZ010000011">
    <property type="protein sequence ID" value="KAK8225952.1"/>
    <property type="molecule type" value="Genomic_DNA"/>
</dbReference>
<protein>
    <submittedName>
        <fullName evidence="2">Uncharacterized protein</fullName>
    </submittedName>
</protein>
<reference evidence="2 3" key="1">
    <citation type="submission" date="2024-04" db="EMBL/GenBank/DDBJ databases">
        <title>Phyllosticta paracitricarpa is synonymous to the EU quarantine fungus P. citricarpa based on phylogenomic analyses.</title>
        <authorList>
            <consortium name="Lawrence Berkeley National Laboratory"/>
            <person name="Van Ingen-Buijs V.A."/>
            <person name="Van Westerhoven A.C."/>
            <person name="Haridas S."/>
            <person name="Skiadas P."/>
            <person name="Martin F."/>
            <person name="Groenewald J.Z."/>
            <person name="Crous P.W."/>
            <person name="Seidl M.F."/>
        </authorList>
    </citation>
    <scope>NUCLEOTIDE SEQUENCE [LARGE SCALE GENOMIC DNA]</scope>
    <source>
        <strain evidence="2 3">CBS 123374</strain>
    </source>
</reference>
<feature type="compositionally biased region" description="Polar residues" evidence="1">
    <location>
        <begin position="310"/>
        <end position="321"/>
    </location>
</feature>
<sequence>MMLEHTCQRRRNAVRLRLFMALSPVSQGFSHDYIKPPRCLACQASNSSTPMGHLSTEYVDSLDLIPSAPSPTAPSRSLPSTKNKTPPIPPPKDGSNGSIRHSKEKKKKKKKKKKQVRRSTSTPALPRSRPKSSSASSTVVVERPKNPLAQQASESTTSLTHVRPRPRPRPRAPKDSVVEKDEADKKASRRSTWVTSLDLNAFLGGISHEEDVGVPPLPPIPSSDGRRETVHGGGGGGNNRASFFSRASRVNPRDTFLNPDLAKPLPPPPPSSSSANGKDSPKSGGGGDGDLHKLRTAPRASRSSPRLSTLFSSANRSSSNTGDKRSSALFGSGPPEDREAKERLLVTSSPPSSPGGGGAASSPKSSKWFDATLSAKEAYKDGADKRSTCLWMKMDGNGKVSYNGMGMMGLGTL</sequence>
<feature type="compositionally biased region" description="Basic residues" evidence="1">
    <location>
        <begin position="162"/>
        <end position="171"/>
    </location>
</feature>
<evidence type="ECO:0000313" key="2">
    <source>
        <dbReference type="EMBL" id="KAK8225952.1"/>
    </source>
</evidence>
<name>A0ABR1YDY2_9PEZI</name>
<feature type="compositionally biased region" description="Low complexity" evidence="1">
    <location>
        <begin position="297"/>
        <end position="309"/>
    </location>
</feature>
<feature type="compositionally biased region" description="Low complexity" evidence="1">
    <location>
        <begin position="73"/>
        <end position="85"/>
    </location>
</feature>
<comment type="caution">
    <text evidence="2">The sequence shown here is derived from an EMBL/GenBank/DDBJ whole genome shotgun (WGS) entry which is preliminary data.</text>
</comment>
<dbReference type="Proteomes" id="UP001492380">
    <property type="component" value="Unassembled WGS sequence"/>
</dbReference>
<feature type="compositionally biased region" description="Polar residues" evidence="1">
    <location>
        <begin position="148"/>
        <end position="160"/>
    </location>
</feature>
<organism evidence="2 3">
    <name type="scientific">Phyllosticta capitalensis</name>
    <dbReference type="NCBI Taxonomy" id="121624"/>
    <lineage>
        <taxon>Eukaryota</taxon>
        <taxon>Fungi</taxon>
        <taxon>Dikarya</taxon>
        <taxon>Ascomycota</taxon>
        <taxon>Pezizomycotina</taxon>
        <taxon>Dothideomycetes</taxon>
        <taxon>Dothideomycetes incertae sedis</taxon>
        <taxon>Botryosphaeriales</taxon>
        <taxon>Phyllostictaceae</taxon>
        <taxon>Phyllosticta</taxon>
    </lineage>
</organism>
<feature type="region of interest" description="Disordered" evidence="1">
    <location>
        <begin position="65"/>
        <end position="366"/>
    </location>
</feature>
<accession>A0ABR1YDY2</accession>
<evidence type="ECO:0000256" key="1">
    <source>
        <dbReference type="SAM" id="MobiDB-lite"/>
    </source>
</evidence>
<evidence type="ECO:0000313" key="3">
    <source>
        <dbReference type="Proteomes" id="UP001492380"/>
    </source>
</evidence>
<proteinExistence type="predicted"/>